<keyword evidence="3" id="KW-1185">Reference proteome</keyword>
<dbReference type="EMBL" id="CP104694">
    <property type="protein sequence ID" value="UXI68948.1"/>
    <property type="molecule type" value="Genomic_DNA"/>
</dbReference>
<name>A0ABY6BFZ7_9GAMM</name>
<feature type="region of interest" description="Disordered" evidence="1">
    <location>
        <begin position="1"/>
        <end position="25"/>
    </location>
</feature>
<dbReference type="Proteomes" id="UP001064632">
    <property type="component" value="Chromosome"/>
</dbReference>
<evidence type="ECO:0000313" key="3">
    <source>
        <dbReference type="Proteomes" id="UP001064632"/>
    </source>
</evidence>
<protein>
    <submittedName>
        <fullName evidence="2">LacI family transcriptional regulator</fullName>
    </submittedName>
</protein>
<gene>
    <name evidence="2" type="ORF">N4264_04635</name>
</gene>
<accession>A0ABY6BFZ7</accession>
<reference evidence="2" key="1">
    <citation type="submission" date="2022-09" db="EMBL/GenBank/DDBJ databases">
        <title>Tahibacter sp. nov., isolated from a fresh water.</title>
        <authorList>
            <person name="Baek J.H."/>
            <person name="Lee J.K."/>
            <person name="Kim J.M."/>
            <person name="Jeon C.O."/>
        </authorList>
    </citation>
    <scope>NUCLEOTIDE SEQUENCE</scope>
    <source>
        <strain evidence="2">W38</strain>
    </source>
</reference>
<dbReference type="RefSeq" id="WP_261695907.1">
    <property type="nucleotide sequence ID" value="NZ_CP104694.1"/>
</dbReference>
<dbReference type="SUPFAM" id="SSF109709">
    <property type="entry name" value="KorB DNA-binding domain-like"/>
    <property type="match status" value="1"/>
</dbReference>
<proteinExistence type="predicted"/>
<organism evidence="2 3">
    <name type="scientific">Tahibacter amnicola</name>
    <dbReference type="NCBI Taxonomy" id="2976241"/>
    <lineage>
        <taxon>Bacteria</taxon>
        <taxon>Pseudomonadati</taxon>
        <taxon>Pseudomonadota</taxon>
        <taxon>Gammaproteobacteria</taxon>
        <taxon>Lysobacterales</taxon>
        <taxon>Rhodanobacteraceae</taxon>
        <taxon>Tahibacter</taxon>
    </lineage>
</organism>
<evidence type="ECO:0000313" key="2">
    <source>
        <dbReference type="EMBL" id="UXI68948.1"/>
    </source>
</evidence>
<evidence type="ECO:0000256" key="1">
    <source>
        <dbReference type="SAM" id="MobiDB-lite"/>
    </source>
</evidence>
<sequence>MKPQLVVEGPPSAAPSTDGGGSISIPIRLVRRSGRRLPRTEHMDPRAEPRTATPLQLALARGHRWLGMIERGEVASMSEIARQTGGDPSYIARMINLTTLAPGIVEAILDEALPDETRLVDMAISPPHAWCEQYELLRSMIR</sequence>